<reference evidence="3 4" key="1">
    <citation type="submission" date="2023-12" db="EMBL/GenBank/DDBJ databases">
        <authorList>
            <person name="Easwaran N."/>
            <person name="Lazarus H.P.S."/>
        </authorList>
    </citation>
    <scope>NUCLEOTIDE SEQUENCE [LARGE SCALE GENOMIC DNA]</scope>
    <source>
        <strain evidence="3 4">VIT-2023</strain>
    </source>
</reference>
<evidence type="ECO:0000259" key="1">
    <source>
        <dbReference type="Pfam" id="PF00534"/>
    </source>
</evidence>
<dbReference type="InterPro" id="IPR028098">
    <property type="entry name" value="Glyco_trans_4-like_N"/>
</dbReference>
<accession>A0ABU8EHH1</accession>
<organism evidence="3 4">
    <name type="scientific">Exiguobacterium indicum</name>
    <dbReference type="NCBI Taxonomy" id="296995"/>
    <lineage>
        <taxon>Bacteria</taxon>
        <taxon>Bacillati</taxon>
        <taxon>Bacillota</taxon>
        <taxon>Bacilli</taxon>
        <taxon>Bacillales</taxon>
        <taxon>Bacillales Family XII. Incertae Sedis</taxon>
        <taxon>Exiguobacterium</taxon>
    </lineage>
</organism>
<dbReference type="PANTHER" id="PTHR45947">
    <property type="entry name" value="SULFOQUINOVOSYL TRANSFERASE SQD2"/>
    <property type="match status" value="1"/>
</dbReference>
<dbReference type="RefSeq" id="WP_235147622.1">
    <property type="nucleotide sequence ID" value="NZ_JBAWKY010000002.1"/>
</dbReference>
<dbReference type="Proteomes" id="UP001387110">
    <property type="component" value="Unassembled WGS sequence"/>
</dbReference>
<evidence type="ECO:0000313" key="3">
    <source>
        <dbReference type="EMBL" id="MEI4462379.1"/>
    </source>
</evidence>
<comment type="caution">
    <text evidence="3">The sequence shown here is derived from an EMBL/GenBank/DDBJ whole genome shotgun (WGS) entry which is preliminary data.</text>
</comment>
<sequence length="438" mass="50173">MEIKIPLTRALKTRKSRRPLLEVPTSTQTTPESSMNVLMICQNFYPEIGSAANRMKNIFKRMEQAGNDVHVLTSEPLYPTAELYTDSMFWDEPSLDTAHVTRIQPRDVRATNNLWRRLRLFVEQFVLAIKEVRHDPKSYAYIYATTPSIFMGLVGVVAKHVKKAPLILDVRDLWPESLIGVGITKSRLLLTPLYWLEKWMYRQADQLVINSEGFRSYIEGRGIAPEKIHYIPNSIEENEWLIKRRKVSEQVRVVYTGNIGLAQDVFLLLDVAQELQQEQDICFQVVGYGYHKQTFERLVKERGLTNIEFLDAMPRWDALKQLAKSDIAFATLVESTAFDTVTPGKIIDYMAMGCAIVGAVSGHAAHVIEEAGAGYVSVQRKKEEIVDHILELSRNPEKRAAMGRAGVDYVQRHFDWEQNEQRLFEAIEQTQSRKAVAE</sequence>
<name>A0ABU8EHH1_9BACL</name>
<evidence type="ECO:0000259" key="2">
    <source>
        <dbReference type="Pfam" id="PF13579"/>
    </source>
</evidence>
<keyword evidence="4" id="KW-1185">Reference proteome</keyword>
<feature type="domain" description="Glycosyltransferase subfamily 4-like N-terminal" evidence="2">
    <location>
        <begin position="52"/>
        <end position="233"/>
    </location>
</feature>
<evidence type="ECO:0000313" key="4">
    <source>
        <dbReference type="Proteomes" id="UP001387110"/>
    </source>
</evidence>
<feature type="domain" description="Glycosyl transferase family 1" evidence="1">
    <location>
        <begin position="242"/>
        <end position="406"/>
    </location>
</feature>
<protein>
    <submittedName>
        <fullName evidence="3">Glycosyltransferase family 4 protein</fullName>
    </submittedName>
</protein>
<dbReference type="Gene3D" id="3.40.50.2000">
    <property type="entry name" value="Glycogen Phosphorylase B"/>
    <property type="match status" value="2"/>
</dbReference>
<proteinExistence type="predicted"/>
<dbReference type="Pfam" id="PF00534">
    <property type="entry name" value="Glycos_transf_1"/>
    <property type="match status" value="1"/>
</dbReference>
<dbReference type="InterPro" id="IPR050194">
    <property type="entry name" value="Glycosyltransferase_grp1"/>
</dbReference>
<dbReference type="EMBL" id="JBAWKY010000002">
    <property type="protein sequence ID" value="MEI4462379.1"/>
    <property type="molecule type" value="Genomic_DNA"/>
</dbReference>
<dbReference type="SUPFAM" id="SSF53756">
    <property type="entry name" value="UDP-Glycosyltransferase/glycogen phosphorylase"/>
    <property type="match status" value="1"/>
</dbReference>
<gene>
    <name evidence="3" type="ORF">SZL87_08100</name>
</gene>
<dbReference type="Pfam" id="PF13579">
    <property type="entry name" value="Glyco_trans_4_4"/>
    <property type="match status" value="1"/>
</dbReference>
<dbReference type="PANTHER" id="PTHR45947:SF3">
    <property type="entry name" value="SULFOQUINOVOSYL TRANSFERASE SQD2"/>
    <property type="match status" value="1"/>
</dbReference>
<dbReference type="CDD" id="cd03794">
    <property type="entry name" value="GT4_WbuB-like"/>
    <property type="match status" value="1"/>
</dbReference>
<dbReference type="InterPro" id="IPR001296">
    <property type="entry name" value="Glyco_trans_1"/>
</dbReference>